<dbReference type="EMBL" id="WUBI01000001">
    <property type="protein sequence ID" value="MWV43171.1"/>
    <property type="molecule type" value="Genomic_DNA"/>
</dbReference>
<proteinExistence type="inferred from homology"/>
<evidence type="ECO:0000256" key="4">
    <source>
        <dbReference type="ARBA" id="ARBA00022544"/>
    </source>
</evidence>
<evidence type="ECO:0000256" key="8">
    <source>
        <dbReference type="SAM" id="Phobius"/>
    </source>
</evidence>
<keyword evidence="10" id="KW-1185">Reference proteome</keyword>
<dbReference type="GO" id="GO:0016020">
    <property type="term" value="C:membrane"/>
    <property type="evidence" value="ECO:0007669"/>
    <property type="project" value="UniProtKB-SubCell"/>
</dbReference>
<evidence type="ECO:0000256" key="3">
    <source>
        <dbReference type="ARBA" id="ARBA00022448"/>
    </source>
</evidence>
<dbReference type="AlphaFoldDB" id="A0A7X3IH37"/>
<comment type="similarity">
    <text evidence="2">Belongs to the amino acid-polyamine-organocation (APC) superfamily. Spore germination protein (SGP) (TC 2.A.3.9) family.</text>
</comment>
<accession>A0A7X3IH37</accession>
<dbReference type="PANTHER" id="PTHR34975">
    <property type="entry name" value="SPORE GERMINATION PROTEIN A2"/>
    <property type="match status" value="1"/>
</dbReference>
<evidence type="ECO:0000256" key="2">
    <source>
        <dbReference type="ARBA" id="ARBA00007998"/>
    </source>
</evidence>
<comment type="subcellular location">
    <subcellularLocation>
        <location evidence="1">Membrane</location>
        <topology evidence="1">Multi-pass membrane protein</topology>
    </subcellularLocation>
</comment>
<dbReference type="RefSeq" id="WP_160496705.1">
    <property type="nucleotide sequence ID" value="NZ_WUBI01000001.1"/>
</dbReference>
<gene>
    <name evidence="9" type="ORF">GRF59_05965</name>
</gene>
<reference evidence="9 10" key="1">
    <citation type="submission" date="2019-12" db="EMBL/GenBank/DDBJ databases">
        <title>Paenibacillus sp. nov., an endophytic bacterium isolated from the stem of Dendrobium.</title>
        <authorList>
            <person name="Zhao R."/>
        </authorList>
    </citation>
    <scope>NUCLEOTIDE SEQUENCE [LARGE SCALE GENOMIC DNA]</scope>
    <source>
        <strain evidence="9 10">HJL G12</strain>
    </source>
</reference>
<feature type="transmembrane region" description="Helical" evidence="8">
    <location>
        <begin position="216"/>
        <end position="235"/>
    </location>
</feature>
<feature type="transmembrane region" description="Helical" evidence="8">
    <location>
        <begin position="7"/>
        <end position="28"/>
    </location>
</feature>
<keyword evidence="5 8" id="KW-0812">Transmembrane</keyword>
<feature type="transmembrane region" description="Helical" evidence="8">
    <location>
        <begin position="40"/>
        <end position="61"/>
    </location>
</feature>
<dbReference type="GO" id="GO:0009847">
    <property type="term" value="P:spore germination"/>
    <property type="evidence" value="ECO:0007669"/>
    <property type="project" value="InterPro"/>
</dbReference>
<dbReference type="PANTHER" id="PTHR34975:SF2">
    <property type="entry name" value="SPORE GERMINATION PROTEIN A2"/>
    <property type="match status" value="1"/>
</dbReference>
<evidence type="ECO:0000256" key="6">
    <source>
        <dbReference type="ARBA" id="ARBA00022989"/>
    </source>
</evidence>
<keyword evidence="3" id="KW-0813">Transport</keyword>
<sequence length="363" mass="40684">MKNITKVTIPQICVLLMLMNGLTSHVVINPMVLDASGRDAWISVIFSTVLLVPWTLMLAIFMKRSGQQKLQPWIAERTNPVISWILVAPMILHLYLIGGITLYHTSSWAISNYLPATPKVVLIGTLALVSFYSAKLGIKSIAIGAGILLPIVVILGIFVGVANSPQKNYAMLTPMLEHGLYPPIHGMLYVGGGFVEILVVLTMQHRIKSKVKPWQLIVYGLIISFITLGPVVGAITEFGPQEAAKQMESPYEQWRLVKIGEYVEHVDFLSVYQWLAGATVRISLAQFLLVEMLPFKNRTMANRFILAVTFSYILIAMFPISQNAYYQTMYNYYFPFTLFLSLFLSVIWFGVSFLPRKNKEGAA</sequence>
<protein>
    <submittedName>
        <fullName evidence="9">Endospore germination permease</fullName>
    </submittedName>
</protein>
<name>A0A7X3IH37_9BACL</name>
<dbReference type="NCBIfam" id="TIGR00912">
    <property type="entry name" value="2A0309"/>
    <property type="match status" value="1"/>
</dbReference>
<evidence type="ECO:0000313" key="9">
    <source>
        <dbReference type="EMBL" id="MWV43171.1"/>
    </source>
</evidence>
<feature type="transmembrane region" description="Helical" evidence="8">
    <location>
        <begin position="271"/>
        <end position="289"/>
    </location>
</feature>
<evidence type="ECO:0000313" key="10">
    <source>
        <dbReference type="Proteomes" id="UP000460318"/>
    </source>
</evidence>
<feature type="transmembrane region" description="Helical" evidence="8">
    <location>
        <begin position="81"/>
        <end position="104"/>
    </location>
</feature>
<evidence type="ECO:0000256" key="7">
    <source>
        <dbReference type="ARBA" id="ARBA00023136"/>
    </source>
</evidence>
<feature type="transmembrane region" description="Helical" evidence="8">
    <location>
        <begin position="116"/>
        <end position="134"/>
    </location>
</feature>
<evidence type="ECO:0000256" key="5">
    <source>
        <dbReference type="ARBA" id="ARBA00022692"/>
    </source>
</evidence>
<feature type="transmembrane region" description="Helical" evidence="8">
    <location>
        <begin position="332"/>
        <end position="354"/>
    </location>
</feature>
<organism evidence="9 10">
    <name type="scientific">Paenibacillus dendrobii</name>
    <dbReference type="NCBI Taxonomy" id="2691084"/>
    <lineage>
        <taxon>Bacteria</taxon>
        <taxon>Bacillati</taxon>
        <taxon>Bacillota</taxon>
        <taxon>Bacilli</taxon>
        <taxon>Bacillales</taxon>
        <taxon>Paenibacillaceae</taxon>
        <taxon>Paenibacillus</taxon>
    </lineage>
</organism>
<dbReference type="Pfam" id="PF03845">
    <property type="entry name" value="Spore_permease"/>
    <property type="match status" value="1"/>
</dbReference>
<feature type="transmembrane region" description="Helical" evidence="8">
    <location>
        <begin position="301"/>
        <end position="320"/>
    </location>
</feature>
<feature type="transmembrane region" description="Helical" evidence="8">
    <location>
        <begin position="141"/>
        <end position="164"/>
    </location>
</feature>
<dbReference type="Proteomes" id="UP000460318">
    <property type="component" value="Unassembled WGS sequence"/>
</dbReference>
<keyword evidence="7 8" id="KW-0472">Membrane</keyword>
<evidence type="ECO:0000256" key="1">
    <source>
        <dbReference type="ARBA" id="ARBA00004141"/>
    </source>
</evidence>
<keyword evidence="4" id="KW-0309">Germination</keyword>
<dbReference type="InterPro" id="IPR004761">
    <property type="entry name" value="Spore_GerAB"/>
</dbReference>
<comment type="caution">
    <text evidence="9">The sequence shown here is derived from an EMBL/GenBank/DDBJ whole genome shotgun (WGS) entry which is preliminary data.</text>
</comment>
<keyword evidence="6 8" id="KW-1133">Transmembrane helix</keyword>
<feature type="transmembrane region" description="Helical" evidence="8">
    <location>
        <begin position="184"/>
        <end position="204"/>
    </location>
</feature>